<evidence type="ECO:0000256" key="10">
    <source>
        <dbReference type="SAM" id="Phobius"/>
    </source>
</evidence>
<dbReference type="PANTHER" id="PTHR43553">
    <property type="entry name" value="HEAVY METAL TRANSPORTER"/>
    <property type="match status" value="1"/>
</dbReference>
<dbReference type="GO" id="GO:0043190">
    <property type="term" value="C:ATP-binding cassette (ABC) transporter complex"/>
    <property type="evidence" value="ECO:0007669"/>
    <property type="project" value="TreeGrafter"/>
</dbReference>
<feature type="transmembrane region" description="Helical" evidence="10">
    <location>
        <begin position="704"/>
        <end position="726"/>
    </location>
</feature>
<evidence type="ECO:0000256" key="3">
    <source>
        <dbReference type="ARBA" id="ARBA00022448"/>
    </source>
</evidence>
<keyword evidence="3" id="KW-0813">Transport</keyword>
<feature type="compositionally biased region" description="Polar residues" evidence="9">
    <location>
        <begin position="584"/>
        <end position="597"/>
    </location>
</feature>
<name>N6W702_9ACTO</name>
<feature type="domain" description="ABC transporter" evidence="11">
    <location>
        <begin position="11"/>
        <end position="255"/>
    </location>
</feature>
<feature type="domain" description="ABC transporter" evidence="11">
    <location>
        <begin position="283"/>
        <end position="524"/>
    </location>
</feature>
<dbReference type="Gene3D" id="3.40.50.300">
    <property type="entry name" value="P-loop containing nucleotide triphosphate hydrolases"/>
    <property type="match status" value="2"/>
</dbReference>
<dbReference type="SUPFAM" id="SSF52540">
    <property type="entry name" value="P-loop containing nucleoside triphosphate hydrolases"/>
    <property type="match status" value="2"/>
</dbReference>
<dbReference type="PROSITE" id="PS50893">
    <property type="entry name" value="ABC_TRANSPORTER_2"/>
    <property type="match status" value="2"/>
</dbReference>
<evidence type="ECO:0000256" key="7">
    <source>
        <dbReference type="ARBA" id="ARBA00022989"/>
    </source>
</evidence>
<evidence type="ECO:0000313" key="12">
    <source>
        <dbReference type="EMBL" id="ENO18290.1"/>
    </source>
</evidence>
<comment type="similarity">
    <text evidence="2">Belongs to the ABC transporter superfamily.</text>
</comment>
<reference evidence="12 13" key="1">
    <citation type="submission" date="2013-03" db="EMBL/GenBank/DDBJ databases">
        <title>Reference genome for the Human Microbiome Project.</title>
        <authorList>
            <person name="Aqrawi P."/>
            <person name="Ayvaz T."/>
            <person name="Bess C."/>
            <person name="Blankenburg K."/>
            <person name="Coyle M."/>
            <person name="Deng J."/>
            <person name="Forbes L."/>
            <person name="Fowler G."/>
            <person name="Francisco L."/>
            <person name="Fu Q."/>
            <person name="Gibbs R."/>
            <person name="Gross S."/>
            <person name="Gubbala S."/>
            <person name="Hale W."/>
            <person name="Hemphill L."/>
            <person name="Highlander S."/>
            <person name="Hirani K."/>
            <person name="Jackson L."/>
            <person name="Jakkamsetti A."/>
            <person name="Javaid M."/>
            <person name="Jayaseelan J.C."/>
            <person name="Jiang H."/>
            <person name="Joshi V."/>
            <person name="Korchina V."/>
            <person name="Kovar C."/>
            <person name="Lara F."/>
            <person name="Lee S."/>
            <person name="Liu Y."/>
            <person name="Mata R."/>
            <person name="Mathew T."/>
            <person name="Munidasa M."/>
            <person name="Muzny D."/>
            <person name="Nazareth L."/>
            <person name="Ngo R."/>
            <person name="Nguyen L."/>
            <person name="Nguyen N."/>
            <person name="Okwuonu G."/>
            <person name="Ongeri F."/>
            <person name="Palculict T."/>
            <person name="Patil S."/>
            <person name="Petrosino J."/>
            <person name="Pham C."/>
            <person name="Pham P."/>
            <person name="Pu L.-L."/>
            <person name="Qin X."/>
            <person name="Qu J."/>
            <person name="Reid J."/>
            <person name="Ross M."/>
            <person name="Ruth R."/>
            <person name="Saada N."/>
            <person name="San Lucas F."/>
            <person name="Santibanez J."/>
            <person name="Shang Y."/>
            <person name="Simmons D."/>
            <person name="Song X.-Z."/>
            <person name="Tang L.-Y."/>
            <person name="Thornton R."/>
            <person name="Warren J."/>
            <person name="Weissenberger G."/>
            <person name="Wilczek-Boney K."/>
            <person name="Worley K."/>
            <person name="Youmans B."/>
            <person name="Zhang J."/>
            <person name="Zhang L."/>
            <person name="Zhao Z."/>
            <person name="Zhou C."/>
            <person name="Zhu D."/>
            <person name="Zhu Y."/>
        </authorList>
    </citation>
    <scope>NUCLEOTIDE SEQUENCE [LARGE SCALE GENOMIC DNA]</scope>
    <source>
        <strain evidence="12 13">F0333</strain>
    </source>
</reference>
<evidence type="ECO:0000256" key="2">
    <source>
        <dbReference type="ARBA" id="ARBA00005417"/>
    </source>
</evidence>
<dbReference type="InterPro" id="IPR003439">
    <property type="entry name" value="ABC_transporter-like_ATP-bd"/>
</dbReference>
<evidence type="ECO:0000256" key="4">
    <source>
        <dbReference type="ARBA" id="ARBA00022692"/>
    </source>
</evidence>
<dbReference type="InterPro" id="IPR017871">
    <property type="entry name" value="ABC_transporter-like_CS"/>
</dbReference>
<dbReference type="Proteomes" id="UP000013015">
    <property type="component" value="Unassembled WGS sequence"/>
</dbReference>
<dbReference type="InterPro" id="IPR003593">
    <property type="entry name" value="AAA+_ATPase"/>
</dbReference>
<dbReference type="AlphaFoldDB" id="N6W702"/>
<feature type="transmembrane region" description="Helical" evidence="10">
    <location>
        <begin position="746"/>
        <end position="767"/>
    </location>
</feature>
<keyword evidence="7 10" id="KW-1133">Transmembrane helix</keyword>
<evidence type="ECO:0000259" key="11">
    <source>
        <dbReference type="PROSITE" id="PS50893"/>
    </source>
</evidence>
<comment type="subcellular location">
    <subcellularLocation>
        <location evidence="1">Membrane</location>
        <topology evidence="1">Multi-pass membrane protein</topology>
    </subcellularLocation>
</comment>
<dbReference type="GO" id="GO:0005524">
    <property type="term" value="F:ATP binding"/>
    <property type="evidence" value="ECO:0007669"/>
    <property type="project" value="UniProtKB-KW"/>
</dbReference>
<keyword evidence="13" id="KW-1185">Reference proteome</keyword>
<keyword evidence="8 10" id="KW-0472">Membrane</keyword>
<feature type="transmembrane region" description="Helical" evidence="10">
    <location>
        <begin position="875"/>
        <end position="900"/>
    </location>
</feature>
<keyword evidence="6" id="KW-0067">ATP-binding</keyword>
<evidence type="ECO:0000313" key="13">
    <source>
        <dbReference type="Proteomes" id="UP000013015"/>
    </source>
</evidence>
<gene>
    <name evidence="12" type="ORF">HMPREF9004_0859</name>
</gene>
<feature type="transmembrane region" description="Helical" evidence="10">
    <location>
        <begin position="664"/>
        <end position="692"/>
    </location>
</feature>
<protein>
    <recommendedName>
        <fullName evidence="11">ABC transporter domain-containing protein</fullName>
    </recommendedName>
</protein>
<dbReference type="PATRIC" id="fig|888050.3.peg.814"/>
<evidence type="ECO:0000256" key="9">
    <source>
        <dbReference type="SAM" id="MobiDB-lite"/>
    </source>
</evidence>
<dbReference type="InterPro" id="IPR015856">
    <property type="entry name" value="ABC_transpr_CbiO/EcfA_su"/>
</dbReference>
<proteinExistence type="inferred from homology"/>
<dbReference type="SMART" id="SM00382">
    <property type="entry name" value="AAA"/>
    <property type="match status" value="2"/>
</dbReference>
<dbReference type="Pfam" id="PF02361">
    <property type="entry name" value="CbiQ"/>
    <property type="match status" value="1"/>
</dbReference>
<dbReference type="EMBL" id="AQHZ01000015">
    <property type="protein sequence ID" value="ENO18290.1"/>
    <property type="molecule type" value="Genomic_DNA"/>
</dbReference>
<dbReference type="InterPro" id="IPR050095">
    <property type="entry name" value="ECF_ABC_transporter_ATP-bd"/>
</dbReference>
<dbReference type="eggNOG" id="COG1122">
    <property type="taxonomic scope" value="Bacteria"/>
</dbReference>
<feature type="compositionally biased region" description="Polar residues" evidence="9">
    <location>
        <begin position="508"/>
        <end position="571"/>
    </location>
</feature>
<dbReference type="CDD" id="cd16914">
    <property type="entry name" value="EcfT"/>
    <property type="match status" value="1"/>
</dbReference>
<keyword evidence="4 10" id="KW-0812">Transmembrane</keyword>
<dbReference type="InterPro" id="IPR027417">
    <property type="entry name" value="P-loop_NTPase"/>
</dbReference>
<keyword evidence="5" id="KW-0547">Nucleotide-binding</keyword>
<accession>N6W702</accession>
<feature type="compositionally biased region" description="Polar residues" evidence="9">
    <location>
        <begin position="613"/>
        <end position="625"/>
    </location>
</feature>
<organism evidence="12 13">
    <name type="scientific">Schaalia cardiffensis F0333</name>
    <dbReference type="NCBI Taxonomy" id="888050"/>
    <lineage>
        <taxon>Bacteria</taxon>
        <taxon>Bacillati</taxon>
        <taxon>Actinomycetota</taxon>
        <taxon>Actinomycetes</taxon>
        <taxon>Actinomycetales</taxon>
        <taxon>Actinomycetaceae</taxon>
        <taxon>Schaalia</taxon>
    </lineage>
</organism>
<feature type="region of interest" description="Disordered" evidence="9">
    <location>
        <begin position="505"/>
        <end position="648"/>
    </location>
</feature>
<dbReference type="Pfam" id="PF00005">
    <property type="entry name" value="ABC_tran"/>
    <property type="match status" value="2"/>
</dbReference>
<dbReference type="STRING" id="888050.HMPREF9004_0859"/>
<evidence type="ECO:0000256" key="1">
    <source>
        <dbReference type="ARBA" id="ARBA00004141"/>
    </source>
</evidence>
<dbReference type="RefSeq" id="WP_005962636.1">
    <property type="nucleotide sequence ID" value="NZ_CP040505.1"/>
</dbReference>
<evidence type="ECO:0000256" key="8">
    <source>
        <dbReference type="ARBA" id="ARBA00023136"/>
    </source>
</evidence>
<dbReference type="HOGENOM" id="CLU_000604_38_0_11"/>
<dbReference type="PROSITE" id="PS00211">
    <property type="entry name" value="ABC_TRANSPORTER_1"/>
    <property type="match status" value="2"/>
</dbReference>
<dbReference type="eggNOG" id="COG0619">
    <property type="taxonomic scope" value="Bacteria"/>
</dbReference>
<dbReference type="CDD" id="cd03225">
    <property type="entry name" value="ABC_cobalt_CbiO_domain1"/>
    <property type="match status" value="2"/>
</dbReference>
<comment type="caution">
    <text evidence="12">The sequence shown here is derived from an EMBL/GenBank/DDBJ whole genome shotgun (WGS) entry which is preliminary data.</text>
</comment>
<dbReference type="GO" id="GO:0042626">
    <property type="term" value="F:ATPase-coupled transmembrane transporter activity"/>
    <property type="evidence" value="ECO:0007669"/>
    <property type="project" value="TreeGrafter"/>
</dbReference>
<dbReference type="GO" id="GO:0016887">
    <property type="term" value="F:ATP hydrolysis activity"/>
    <property type="evidence" value="ECO:0007669"/>
    <property type="project" value="InterPro"/>
</dbReference>
<dbReference type="InterPro" id="IPR003339">
    <property type="entry name" value="ABC/ECF_trnsptr_transmembrane"/>
</dbReference>
<evidence type="ECO:0000256" key="5">
    <source>
        <dbReference type="ARBA" id="ARBA00022741"/>
    </source>
</evidence>
<dbReference type="PANTHER" id="PTHR43553:SF24">
    <property type="entry name" value="ENERGY-COUPLING FACTOR TRANSPORTER ATP-BINDING PROTEIN ECFA1"/>
    <property type="match status" value="1"/>
</dbReference>
<sequence length="902" mass="94862">MSEPRPTGLLVKTEEAGARVEARAWGWRHGGRHAWALNSIDLDIAPGERVLILGPSGSGKSTLLAGLAGILGGEDEGEARGSLSVDGMPPEQQRGRIGLVMQDPEAQVVLARVGDDVAFPMENLSVPREQIWPRVGQALEEVGLGLPFDHPTSALSGGQKQRLALAAILAMRPGLLILDEPTANLDPVGVAEVRDAVEGVLAASGATLVVVEHRVDVWVGLVDRIIVILGGKIAAYGPVDRILAEQGSLLKEQGIWLPGDDVAAAVGAPEKRRHETSPSDPILSVRGLTIGYDPEHPIRTGIDLDIARGQSTCIIGPNGTGKSTLGLTLAGLLPALDGNVSAAPRNPVRSASADPHQWRSADLLGRISMVFQEPEYQFLARSVREELEIGPRQAGMSEDELAPLVEEHLKALGLSALAEANPMTLSGGEKRRLSVASALISAPELLILDEPTFGQDRGTWIELVRLLRDARDRGTTLVSITHDPAYVAAMGDTVIDLSDIGAPGRAGNTGTARSARSTGNSGSVGTSRSAGNAGNSRSTENLGGTEGAKNNSRGGSENGGVNRTNPTGENRTWSENEGLRETASPRQSGTRNDSPTLSGGGTRNDPLALSENAARTENGPSNDNEAASFAQVRSAAEHKAPSTRLDAPSRRRRLLNRVNPVTQVLALIVMTTPLLITIDPISAGIALGLEILLLPLAQTRPTTLALRMIPLLIAAPIAALSMLLYANPGGEIFWSLGPAIISERSIRLALGILVRVLAVGAPAIILLSKIDPTDMADGLSQVLHMPARPVLATLAAARMTGLMAADWKALEQARRIRGIGDARVVVSALRGSFSLLVFALRRSAKLSLTMEARGFGTARTRTWARPSHVGMADAVMMLVALIIPTAALTASVLSGSFELIGR</sequence>
<evidence type="ECO:0000256" key="6">
    <source>
        <dbReference type="ARBA" id="ARBA00022840"/>
    </source>
</evidence>